<dbReference type="PANTHER" id="PTHR37314:SF4">
    <property type="entry name" value="UPF0700 TRANSMEMBRANE PROTEIN YOAK"/>
    <property type="match status" value="1"/>
</dbReference>
<feature type="transmembrane region" description="Helical" evidence="1">
    <location>
        <begin position="92"/>
        <end position="111"/>
    </location>
</feature>
<evidence type="ECO:0000313" key="2">
    <source>
        <dbReference type="EMBL" id="MEX6689872.1"/>
    </source>
</evidence>
<feature type="transmembrane region" description="Helical" evidence="1">
    <location>
        <begin position="209"/>
        <end position="229"/>
    </location>
</feature>
<accession>A0ABV3ZJ45</accession>
<evidence type="ECO:0000256" key="1">
    <source>
        <dbReference type="SAM" id="Phobius"/>
    </source>
</evidence>
<dbReference type="PANTHER" id="PTHR37314">
    <property type="entry name" value="SLR0142 PROTEIN"/>
    <property type="match status" value="1"/>
</dbReference>
<sequence>MLRHAGPKRSYKHNIKLASLLGLTAGFVNSASFLSFAVLTTNVTGHAALFAEQVYFQHWDVAKMIALWMLLFLAGAFTSSFLISLMGRNRRFSYAIPILLECSILALVAGFGHRYTASTFSKAWFAGSLLFAMGLQNALVTMISGAVVRTTHLTGTFTDLGIELAQLYKHYDNTALHKKIKLHAGIILFFLAGAMLGVSAYSYLSFHAFYLPVMLLFIGLSYDVFRTTVKASYRKWKRRKDVYVANNTGVEKEITL</sequence>
<keyword evidence="1" id="KW-0812">Transmembrane</keyword>
<keyword evidence="1" id="KW-1133">Transmembrane helix</keyword>
<dbReference type="InterPro" id="IPR010699">
    <property type="entry name" value="DUF1275"/>
</dbReference>
<organism evidence="2 3">
    <name type="scientific">Danxiaibacter flavus</name>
    <dbReference type="NCBI Taxonomy" id="3049108"/>
    <lineage>
        <taxon>Bacteria</taxon>
        <taxon>Pseudomonadati</taxon>
        <taxon>Bacteroidota</taxon>
        <taxon>Chitinophagia</taxon>
        <taxon>Chitinophagales</taxon>
        <taxon>Chitinophagaceae</taxon>
        <taxon>Danxiaibacter</taxon>
    </lineage>
</organism>
<reference evidence="2 3" key="1">
    <citation type="submission" date="2023-07" db="EMBL/GenBank/DDBJ databases">
        <authorList>
            <person name="Lian W.-H."/>
        </authorList>
    </citation>
    <scope>NUCLEOTIDE SEQUENCE [LARGE SCALE GENOMIC DNA]</scope>
    <source>
        <strain evidence="2 3">SYSU DXS3180</strain>
    </source>
</reference>
<comment type="caution">
    <text evidence="2">The sequence shown here is derived from an EMBL/GenBank/DDBJ whole genome shotgun (WGS) entry which is preliminary data.</text>
</comment>
<protein>
    <submittedName>
        <fullName evidence="2">YoaK family protein</fullName>
    </submittedName>
</protein>
<dbReference type="RefSeq" id="WP_369331279.1">
    <property type="nucleotide sequence ID" value="NZ_JAULBC010000007.1"/>
</dbReference>
<keyword evidence="1" id="KW-0472">Membrane</keyword>
<feature type="transmembrane region" description="Helical" evidence="1">
    <location>
        <begin position="61"/>
        <end position="85"/>
    </location>
</feature>
<feature type="transmembrane region" description="Helical" evidence="1">
    <location>
        <begin position="123"/>
        <end position="148"/>
    </location>
</feature>
<evidence type="ECO:0000313" key="3">
    <source>
        <dbReference type="Proteomes" id="UP001560573"/>
    </source>
</evidence>
<dbReference type="Pfam" id="PF06912">
    <property type="entry name" value="DUF1275"/>
    <property type="match status" value="1"/>
</dbReference>
<proteinExistence type="predicted"/>
<feature type="transmembrane region" description="Helical" evidence="1">
    <location>
        <begin position="182"/>
        <end position="203"/>
    </location>
</feature>
<gene>
    <name evidence="2" type="ORF">QTN47_20360</name>
</gene>
<dbReference type="EMBL" id="JAULBC010000007">
    <property type="protein sequence ID" value="MEX6689872.1"/>
    <property type="molecule type" value="Genomic_DNA"/>
</dbReference>
<dbReference type="Proteomes" id="UP001560573">
    <property type="component" value="Unassembled WGS sequence"/>
</dbReference>
<keyword evidence="3" id="KW-1185">Reference proteome</keyword>
<name>A0ABV3ZJ45_9BACT</name>